<accession>X6NTV2</accession>
<gene>
    <name evidence="2" type="ORF">RFI_07719</name>
</gene>
<dbReference type="AlphaFoldDB" id="X6NTV2"/>
<reference evidence="2 3" key="1">
    <citation type="journal article" date="2013" name="Curr. Biol.">
        <title>The Genome of the Foraminiferan Reticulomyxa filosa.</title>
        <authorList>
            <person name="Glockner G."/>
            <person name="Hulsmann N."/>
            <person name="Schleicher M."/>
            <person name="Noegel A.A."/>
            <person name="Eichinger L."/>
            <person name="Gallinger C."/>
            <person name="Pawlowski J."/>
            <person name="Sierra R."/>
            <person name="Euteneuer U."/>
            <person name="Pillet L."/>
            <person name="Moustafa A."/>
            <person name="Platzer M."/>
            <person name="Groth M."/>
            <person name="Szafranski K."/>
            <person name="Schliwa M."/>
        </authorList>
    </citation>
    <scope>NUCLEOTIDE SEQUENCE [LARGE SCALE GENOMIC DNA]</scope>
</reference>
<name>X6NTV2_RETFI</name>
<proteinExistence type="predicted"/>
<dbReference type="Proteomes" id="UP000023152">
    <property type="component" value="Unassembled WGS sequence"/>
</dbReference>
<feature type="compositionally biased region" description="Basic and acidic residues" evidence="1">
    <location>
        <begin position="1"/>
        <end position="10"/>
    </location>
</feature>
<feature type="compositionally biased region" description="Basic and acidic residues" evidence="1">
    <location>
        <begin position="59"/>
        <end position="71"/>
    </location>
</feature>
<organism evidence="2 3">
    <name type="scientific">Reticulomyxa filosa</name>
    <dbReference type="NCBI Taxonomy" id="46433"/>
    <lineage>
        <taxon>Eukaryota</taxon>
        <taxon>Sar</taxon>
        <taxon>Rhizaria</taxon>
        <taxon>Retaria</taxon>
        <taxon>Foraminifera</taxon>
        <taxon>Monothalamids</taxon>
        <taxon>Reticulomyxidae</taxon>
        <taxon>Reticulomyxa</taxon>
    </lineage>
</organism>
<feature type="region of interest" description="Disordered" evidence="1">
    <location>
        <begin position="59"/>
        <end position="154"/>
    </location>
</feature>
<evidence type="ECO:0000313" key="2">
    <source>
        <dbReference type="EMBL" id="ETO29396.1"/>
    </source>
</evidence>
<evidence type="ECO:0000313" key="3">
    <source>
        <dbReference type="Proteomes" id="UP000023152"/>
    </source>
</evidence>
<keyword evidence="3" id="KW-1185">Reference proteome</keyword>
<comment type="caution">
    <text evidence="2">The sequence shown here is derived from an EMBL/GenBank/DDBJ whole genome shotgun (WGS) entry which is preliminary data.</text>
</comment>
<feature type="compositionally biased region" description="Basic and acidic residues" evidence="1">
    <location>
        <begin position="21"/>
        <end position="38"/>
    </location>
</feature>
<sequence>MQNKVEEKANIESNVIKKKHHVDDNNERKSNVKNKVDVMQENFKRPWEVFDDHLFPPEFSVQEHNHPEPQGHHFQRSRKLIDSSHSRSHARPHTPSSERQQYGHDHDTDNDSDRDRNRGNNNNNNQYRYHDNDIKHRPKNVNYHPDQISNNQKSFKSPKESLLYSISKCFEDLNEAEQLTLIKNIITKMNAQNKTSLFQKLFLDKDVEAEDRLSKMK</sequence>
<protein>
    <submittedName>
        <fullName evidence="2">Uncharacterized protein</fullName>
    </submittedName>
</protein>
<dbReference type="EMBL" id="ASPP01006086">
    <property type="protein sequence ID" value="ETO29396.1"/>
    <property type="molecule type" value="Genomic_DNA"/>
</dbReference>
<evidence type="ECO:0000256" key="1">
    <source>
        <dbReference type="SAM" id="MobiDB-lite"/>
    </source>
</evidence>
<feature type="compositionally biased region" description="Basic and acidic residues" evidence="1">
    <location>
        <begin position="101"/>
        <end position="118"/>
    </location>
</feature>
<feature type="region of interest" description="Disordered" evidence="1">
    <location>
        <begin position="1"/>
        <end position="38"/>
    </location>
</feature>